<protein>
    <recommendedName>
        <fullName evidence="3">Antitoxin</fullName>
    </recommendedName>
</protein>
<dbReference type="RefSeq" id="WP_260073438.1">
    <property type="nucleotide sequence ID" value="NZ_JALXMO010000028.1"/>
</dbReference>
<dbReference type="EMBL" id="JALXMO010000028">
    <property type="protein sequence ID" value="MCT1607538.1"/>
    <property type="molecule type" value="Genomic_DNA"/>
</dbReference>
<name>A0ABT2HS68_9MICC</name>
<evidence type="ECO:0008006" key="3">
    <source>
        <dbReference type="Google" id="ProtNLM"/>
    </source>
</evidence>
<organism evidence="1 2">
    <name type="scientific">Nesterenkonia massiliensis</name>
    <dbReference type="NCBI Taxonomy" id="1232429"/>
    <lineage>
        <taxon>Bacteria</taxon>
        <taxon>Bacillati</taxon>
        <taxon>Actinomycetota</taxon>
        <taxon>Actinomycetes</taxon>
        <taxon>Micrococcales</taxon>
        <taxon>Micrococcaceae</taxon>
        <taxon>Nesterenkonia</taxon>
    </lineage>
</organism>
<evidence type="ECO:0000313" key="2">
    <source>
        <dbReference type="Proteomes" id="UP001205046"/>
    </source>
</evidence>
<proteinExistence type="predicted"/>
<gene>
    <name evidence="1" type="ORF">M3B43_09410</name>
</gene>
<accession>A0ABT2HS68</accession>
<keyword evidence="2" id="KW-1185">Reference proteome</keyword>
<comment type="caution">
    <text evidence="1">The sequence shown here is derived from an EMBL/GenBank/DDBJ whole genome shotgun (WGS) entry which is preliminary data.</text>
</comment>
<evidence type="ECO:0000313" key="1">
    <source>
        <dbReference type="EMBL" id="MCT1607538.1"/>
    </source>
</evidence>
<dbReference type="Proteomes" id="UP001205046">
    <property type="component" value="Unassembled WGS sequence"/>
</dbReference>
<reference evidence="1 2" key="1">
    <citation type="submission" date="2022-04" db="EMBL/GenBank/DDBJ databases">
        <title>Human microbiome associated bacterial genomes.</title>
        <authorList>
            <person name="Sandstrom S."/>
            <person name="Salamzade R."/>
            <person name="Kalan L.R."/>
        </authorList>
    </citation>
    <scope>NUCLEOTIDE SEQUENCE [LARGE SCALE GENOMIC DNA]</scope>
    <source>
        <strain evidence="2">p3-SID767</strain>
    </source>
</reference>
<sequence>MAKNKLDGVTFNKLMDEFGEDAAAETLNDVNGGKVRAETIEKFLYTDETKEEYAERLRNE</sequence>